<dbReference type="Pfam" id="PF12335">
    <property type="entry name" value="SBF2"/>
    <property type="match status" value="1"/>
</dbReference>
<dbReference type="InterPro" id="IPR029021">
    <property type="entry name" value="Prot-tyrosine_phosphatase-like"/>
</dbReference>
<feature type="domain" description="Myotubularin phosphatase" evidence="9">
    <location>
        <begin position="861"/>
        <end position="1374"/>
    </location>
</feature>
<dbReference type="Gene3D" id="3.30.60.20">
    <property type="match status" value="1"/>
</dbReference>
<feature type="region of interest" description="Disordered" evidence="5">
    <location>
        <begin position="1698"/>
        <end position="1733"/>
    </location>
</feature>
<proteinExistence type="inferred from homology"/>
<dbReference type="InterPro" id="IPR030564">
    <property type="entry name" value="Myotubularin"/>
</dbReference>
<dbReference type="GO" id="GO:0046872">
    <property type="term" value="F:metal ion binding"/>
    <property type="evidence" value="ECO:0007669"/>
    <property type="project" value="UniProtKB-KW"/>
</dbReference>
<dbReference type="Gene3D" id="2.30.29.30">
    <property type="entry name" value="Pleckstrin-homology domain (PH domain)/Phosphotyrosine-binding domain (PTB)"/>
    <property type="match status" value="1"/>
</dbReference>
<evidence type="ECO:0000313" key="11">
    <source>
        <dbReference type="WBParaSite" id="ALUE_0000612601-mRNA-1"/>
    </source>
</evidence>
<evidence type="ECO:0000256" key="4">
    <source>
        <dbReference type="ARBA" id="ARBA00022833"/>
    </source>
</evidence>
<dbReference type="PROSITE" id="PS50081">
    <property type="entry name" value="ZF_DAG_PE_2"/>
    <property type="match status" value="1"/>
</dbReference>
<feature type="domain" description="PH" evidence="6">
    <location>
        <begin position="1625"/>
        <end position="1733"/>
    </location>
</feature>
<accession>A0A9J2P8V6</accession>
<evidence type="ECO:0000313" key="10">
    <source>
        <dbReference type="Proteomes" id="UP000036681"/>
    </source>
</evidence>
<dbReference type="InterPro" id="IPR005112">
    <property type="entry name" value="dDENN_dom"/>
</dbReference>
<keyword evidence="4" id="KW-0862">Zinc</keyword>
<dbReference type="Gene3D" id="3.40.50.11500">
    <property type="match status" value="1"/>
</dbReference>
<protein>
    <submittedName>
        <fullName evidence="11">Myotubularin-related protein 13</fullName>
    </submittedName>
</protein>
<dbReference type="GO" id="GO:0005085">
    <property type="term" value="F:guanyl-nucleotide exchange factor activity"/>
    <property type="evidence" value="ECO:0007669"/>
    <property type="project" value="TreeGrafter"/>
</dbReference>
<feature type="region of interest" description="Disordered" evidence="5">
    <location>
        <begin position="1586"/>
        <end position="1612"/>
    </location>
</feature>
<name>A0A9J2P8V6_ASCLU</name>
<feature type="compositionally biased region" description="Basic and acidic residues" evidence="5">
    <location>
        <begin position="1724"/>
        <end position="1733"/>
    </location>
</feature>
<keyword evidence="3" id="KW-0479">Metal-binding</keyword>
<reference evidence="11" key="1">
    <citation type="submission" date="2023-03" db="UniProtKB">
        <authorList>
            <consortium name="WormBaseParasite"/>
        </authorList>
    </citation>
    <scope>IDENTIFICATION</scope>
</reference>
<dbReference type="PROSITE" id="PS51339">
    <property type="entry name" value="PPASE_MYOTUBULARIN"/>
    <property type="match status" value="1"/>
</dbReference>
<dbReference type="WBParaSite" id="ALUE_0000612601-mRNA-1">
    <property type="protein sequence ID" value="ALUE_0000612601-mRNA-1"/>
    <property type="gene ID" value="ALUE_0000612601"/>
</dbReference>
<dbReference type="SMART" id="SM00799">
    <property type="entry name" value="DENN"/>
    <property type="match status" value="1"/>
</dbReference>
<feature type="domain" description="Phorbol-ester/DAG-type" evidence="7">
    <location>
        <begin position="1528"/>
        <end position="1579"/>
    </location>
</feature>
<dbReference type="SMART" id="SM00801">
    <property type="entry name" value="dDENN"/>
    <property type="match status" value="1"/>
</dbReference>
<dbReference type="GO" id="GO:0005737">
    <property type="term" value="C:cytoplasm"/>
    <property type="evidence" value="ECO:0007669"/>
    <property type="project" value="TreeGrafter"/>
</dbReference>
<evidence type="ECO:0000256" key="1">
    <source>
        <dbReference type="ARBA" id="ARBA00007471"/>
    </source>
</evidence>
<dbReference type="InterPro" id="IPR010569">
    <property type="entry name" value="Myotubularin-like_Pase_dom"/>
</dbReference>
<dbReference type="SUPFAM" id="SSF52799">
    <property type="entry name" value="(Phosphotyrosine protein) phosphatases II"/>
    <property type="match status" value="1"/>
</dbReference>
<feature type="compositionally biased region" description="Polar residues" evidence="5">
    <location>
        <begin position="1598"/>
        <end position="1612"/>
    </location>
</feature>
<evidence type="ECO:0000259" key="6">
    <source>
        <dbReference type="PROSITE" id="PS50003"/>
    </source>
</evidence>
<evidence type="ECO:0000256" key="2">
    <source>
        <dbReference type="ARBA" id="ARBA00022553"/>
    </source>
</evidence>
<dbReference type="PANTHER" id="PTHR10807">
    <property type="entry name" value="MYOTUBULARIN-RELATED"/>
    <property type="match status" value="1"/>
</dbReference>
<dbReference type="CDD" id="cd00029">
    <property type="entry name" value="C1"/>
    <property type="match status" value="1"/>
</dbReference>
<dbReference type="Pfam" id="PF06602">
    <property type="entry name" value="Myotub-related"/>
    <property type="match status" value="1"/>
</dbReference>
<dbReference type="InterPro" id="IPR001849">
    <property type="entry name" value="PH_domain"/>
</dbReference>
<dbReference type="PROSITE" id="PS50211">
    <property type="entry name" value="DENN"/>
    <property type="match status" value="1"/>
</dbReference>
<dbReference type="InterPro" id="IPR011993">
    <property type="entry name" value="PH-like_dom_sf"/>
</dbReference>
<dbReference type="SUPFAM" id="SSF50729">
    <property type="entry name" value="PH domain-like"/>
    <property type="match status" value="1"/>
</dbReference>
<evidence type="ECO:0000259" key="8">
    <source>
        <dbReference type="PROSITE" id="PS50211"/>
    </source>
</evidence>
<dbReference type="PROSITE" id="PS00479">
    <property type="entry name" value="ZF_DAG_PE_1"/>
    <property type="match status" value="1"/>
</dbReference>
<keyword evidence="10" id="KW-1185">Reference proteome</keyword>
<evidence type="ECO:0000259" key="9">
    <source>
        <dbReference type="PROSITE" id="PS51339"/>
    </source>
</evidence>
<organism evidence="10 11">
    <name type="scientific">Ascaris lumbricoides</name>
    <name type="common">Giant roundworm</name>
    <dbReference type="NCBI Taxonomy" id="6252"/>
    <lineage>
        <taxon>Eukaryota</taxon>
        <taxon>Metazoa</taxon>
        <taxon>Ecdysozoa</taxon>
        <taxon>Nematoda</taxon>
        <taxon>Chromadorea</taxon>
        <taxon>Rhabditida</taxon>
        <taxon>Spirurina</taxon>
        <taxon>Ascaridomorpha</taxon>
        <taxon>Ascaridoidea</taxon>
        <taxon>Ascarididae</taxon>
        <taxon>Ascaris</taxon>
    </lineage>
</organism>
<dbReference type="InterPro" id="IPR005113">
    <property type="entry name" value="uDENN_dom"/>
</dbReference>
<evidence type="ECO:0000256" key="3">
    <source>
        <dbReference type="ARBA" id="ARBA00022723"/>
    </source>
</evidence>
<dbReference type="InterPro" id="IPR022096">
    <property type="entry name" value="SBF1/SBF2"/>
</dbReference>
<dbReference type="InterPro" id="IPR037516">
    <property type="entry name" value="Tripartite_DENN"/>
</dbReference>
<dbReference type="GO" id="GO:0016020">
    <property type="term" value="C:membrane"/>
    <property type="evidence" value="ECO:0007669"/>
    <property type="project" value="TreeGrafter"/>
</dbReference>
<dbReference type="Pfam" id="PF00169">
    <property type="entry name" value="PH"/>
    <property type="match status" value="1"/>
</dbReference>
<dbReference type="PANTHER" id="PTHR10807:SF109">
    <property type="entry name" value="SET DOMAIN BINDING FACTOR, ISOFORM A"/>
    <property type="match status" value="1"/>
</dbReference>
<dbReference type="InterPro" id="IPR046349">
    <property type="entry name" value="C1-like_sf"/>
</dbReference>
<dbReference type="SMART" id="SM00800">
    <property type="entry name" value="uDENN"/>
    <property type="match status" value="1"/>
</dbReference>
<dbReference type="InterPro" id="IPR002219">
    <property type="entry name" value="PKC_DAG/PE"/>
</dbReference>
<keyword evidence="2" id="KW-0597">Phosphoprotein</keyword>
<dbReference type="Pfam" id="PF02141">
    <property type="entry name" value="DENN"/>
    <property type="match status" value="1"/>
</dbReference>
<dbReference type="SUPFAM" id="SSF57889">
    <property type="entry name" value="Cysteine-rich domain"/>
    <property type="match status" value="1"/>
</dbReference>
<dbReference type="Pfam" id="PF00130">
    <property type="entry name" value="C1_1"/>
    <property type="match status" value="1"/>
</dbReference>
<dbReference type="Proteomes" id="UP000036681">
    <property type="component" value="Unplaced"/>
</dbReference>
<comment type="similarity">
    <text evidence="1">Belongs to the protein-tyrosine phosphatase family. Non-receptor class myotubularin subfamily.</text>
</comment>
<dbReference type="InterPro" id="IPR001194">
    <property type="entry name" value="cDENN_dom"/>
</dbReference>
<sequence>MDDNGGAIRLADYIVVIAFDESQISPLKNVLGHGNSVGNIVQRLPQHDWPDISLSPNLEVFSQPQGWSLSAEVKPATFFVNTLTDILGSRQYAYCLQNCLNRFHVALLDSECNAEAMTATLLSSTKLAIGAPPVSFNFASERLCVRAPLSRTVPVTSDKVALFMQQLGTIQNVLSLLSAILTDRKVLFRSSSMTRLADSCYAICALLYPFEYPHTFVPVLPEQLIEYLESPTPYIMGLLHSVRNLNVELDTTIVVDLDIGAVYIPPTVTLPLIPEPFAQRFICSLQMVLNPSLSNADDAWKMGQPPRPSCEVQDKRIRACFIRFFADILGGYRCCLEVVRLHTPPLIVFHKSAFLGLRGFSSCPLIRTFLDSLLFQSFICERGLPYRICDLFDDLVSHSNDHINGDQSKTSIMDSIANIAEKLRDNEHQDSSFSMTPLLTNKRFLMSNVPTKLPLFDEKLVARFIEENRKYRCNTPHCTLRPRKVPTGNWFCMKEERLGAVSRRLQVLSSCLHYIFDLKLSDARKCSELNYILIFKPRSKILQMLCAVELSMRSVNARVALCQLLWLNLNPVNRATLLPQQFELVIRLINCALNQESKEDEHGIAYAMLYLSNIYCRRLTAGVHQFAYTCIQEHPVWENEQFWEAAFFHDVHRQLRRLYMPIKEDLDCPFSVQEVCLSICEQVVIRTVTIMSITKEKQIADQSIQNSSQLEGIPTRVAHQLHDAFQIRSANAQLMKVAFDEEVSSEKAEEFLQTLASLRWPPTLPHTLFAYSAASSILSSTFARTSTKHKYGTIRELKKTLIRNPLKDKKRARTPLKALAYPNGHETMPVALSAGASPTTSRSSHASDYLDLSDVTDLATSQLHHHYMVDYERLGLTHRTFRLSNVNSKYELSKSYPSVVVVPSSVADESFAKIGKGFKHGRFPVVTWKSEDDALLIRGAGLASQTVVARIKKQANLLGNVDTQGSGFVGSRVSLNSRDFNAPNSVEMQERYMSTFVALSPHATSVDGRSLLSESMESLLSLDSMVTFDGISLASATPDIYRKTQTSDFTRHATNFVRSSGGKTTMRPMNNGRSVIYGDYVMNQARRAATFLPPSQASRPLLSLTRNSLYVFGDRNQAKILKLDKGCEFIPVSYPSAHNVKIAFKKFLRAVCPSWAPSEEHSISFYKQLDDSNWLQMISSLLHLSNAVADLIDLQHSSVCICIEDGWDATSQIMALSQLLLDPYYRTIDGFRVLIEKEWLAFGHRFSHRANHSIVSQNSGIAPMFLMFLDAVHQICEQCPSAFEFNDFFLRFLAYHSSSACFRTFVLDSECERIAFDTLCVSACDPRSASIWTYINEKRHGSPIFNNFSYTPDLHGVLRPQASIASLTLWSLFSEDHLAHGSPYDIEVADVEEQEREDEQFESLSEMRPTGALTRRVLDANYREPHLLLLDGFSISLDNYTRIRTLLPGEDDKANEPWTSVMAVIDARSAPSVSFTLDDKESSLLNGWRRHVQRAVHKKETVKLLLRGMTHQSSNPRMRESIAGSSTGHHFVSQHVTAGDMCAVCHQNVPGVVVRMVHRCTGCGMICHEKCSPLVSSTCPASIEEKRRSLTPMPEPSVTASKRASADTTADSKTLTMSVSRPYTNATHCGFLMKKGATFKMWKPRWFVLDASRHQLRYYESETDVNCRGVIELADIKGVDISSSHALRKPLIEHSVSTESKKTVIRRAPSPRPDQSQNSAEIDISVRKTETLT</sequence>
<evidence type="ECO:0000256" key="5">
    <source>
        <dbReference type="SAM" id="MobiDB-lite"/>
    </source>
</evidence>
<dbReference type="InterPro" id="IPR043153">
    <property type="entry name" value="DENN_C"/>
</dbReference>
<dbReference type="PROSITE" id="PS50003">
    <property type="entry name" value="PH_DOMAIN"/>
    <property type="match status" value="1"/>
</dbReference>
<evidence type="ECO:0000259" key="7">
    <source>
        <dbReference type="PROSITE" id="PS50081"/>
    </source>
</evidence>
<feature type="domain" description="UDENN" evidence="8">
    <location>
        <begin position="12"/>
        <end position="389"/>
    </location>
</feature>